<evidence type="ECO:0000256" key="5">
    <source>
        <dbReference type="ARBA" id="ARBA00022840"/>
    </source>
</evidence>
<proteinExistence type="predicted"/>
<dbReference type="InterPro" id="IPR011009">
    <property type="entry name" value="Kinase-like_dom_sf"/>
</dbReference>
<keyword evidence="4" id="KW-0418">Kinase</keyword>
<accession>A0A8J4WIC3</accession>
<evidence type="ECO:0000313" key="8">
    <source>
        <dbReference type="Proteomes" id="UP000748531"/>
    </source>
</evidence>
<dbReference type="Pfam" id="PF00069">
    <property type="entry name" value="Pkinase"/>
    <property type="match status" value="1"/>
</dbReference>
<gene>
    <name evidence="7" type="ORF">PHET_05347</name>
</gene>
<feature type="non-terminal residue" evidence="7">
    <location>
        <position position="156"/>
    </location>
</feature>
<evidence type="ECO:0000256" key="3">
    <source>
        <dbReference type="ARBA" id="ARBA00022741"/>
    </source>
</evidence>
<dbReference type="GO" id="GO:0005634">
    <property type="term" value="C:nucleus"/>
    <property type="evidence" value="ECO:0007669"/>
    <property type="project" value="TreeGrafter"/>
</dbReference>
<dbReference type="AlphaFoldDB" id="A0A8J4WIC3"/>
<organism evidence="7 8">
    <name type="scientific">Paragonimus heterotremus</name>
    <dbReference type="NCBI Taxonomy" id="100268"/>
    <lineage>
        <taxon>Eukaryota</taxon>
        <taxon>Metazoa</taxon>
        <taxon>Spiralia</taxon>
        <taxon>Lophotrochozoa</taxon>
        <taxon>Platyhelminthes</taxon>
        <taxon>Trematoda</taxon>
        <taxon>Digenea</taxon>
        <taxon>Plagiorchiida</taxon>
        <taxon>Troglotremata</taxon>
        <taxon>Troglotrematidae</taxon>
        <taxon>Paragonimus</taxon>
    </lineage>
</organism>
<comment type="caution">
    <text evidence="7">The sequence shown here is derived from an EMBL/GenBank/DDBJ whole genome shotgun (WGS) entry which is preliminary data.</text>
</comment>
<evidence type="ECO:0000259" key="6">
    <source>
        <dbReference type="PROSITE" id="PS50011"/>
    </source>
</evidence>
<keyword evidence="1" id="KW-0723">Serine/threonine-protein kinase</keyword>
<dbReference type="SUPFAM" id="SSF56112">
    <property type="entry name" value="Protein kinase-like (PK-like)"/>
    <property type="match status" value="1"/>
</dbReference>
<dbReference type="InterPro" id="IPR000719">
    <property type="entry name" value="Prot_kinase_dom"/>
</dbReference>
<sequence length="156" mass="17696">IKWISHKTATTSTSGSVKFETIQSQGQPNDTSKECRLTQCLQHVNIIKFLGMLTDTTNQATGLGTSDYLLTSFFIVLEYMPNGALGDVPITTTFSENEIRKYYKDLVEGIHYIHGQRIVHRDVNPNNILIDGENRLKVKQKKSPLRDARRLFISPK</sequence>
<keyword evidence="5" id="KW-0067">ATP-binding</keyword>
<reference evidence="7" key="1">
    <citation type="submission" date="2019-05" db="EMBL/GenBank/DDBJ databases">
        <title>Annotation for the trematode Paragonimus heterotremus.</title>
        <authorList>
            <person name="Choi Y.-J."/>
        </authorList>
    </citation>
    <scope>NUCLEOTIDE SEQUENCE</scope>
    <source>
        <strain evidence="7">LC</strain>
    </source>
</reference>
<dbReference type="CDD" id="cd00180">
    <property type="entry name" value="PKc"/>
    <property type="match status" value="1"/>
</dbReference>
<evidence type="ECO:0000256" key="4">
    <source>
        <dbReference type="ARBA" id="ARBA00022777"/>
    </source>
</evidence>
<evidence type="ECO:0000256" key="1">
    <source>
        <dbReference type="ARBA" id="ARBA00022527"/>
    </source>
</evidence>
<protein>
    <recommendedName>
        <fullName evidence="6">Protein kinase domain-containing protein</fullName>
    </recommendedName>
</protein>
<feature type="domain" description="Protein kinase" evidence="6">
    <location>
        <begin position="1"/>
        <end position="156"/>
    </location>
</feature>
<dbReference type="GO" id="GO:0005524">
    <property type="term" value="F:ATP binding"/>
    <property type="evidence" value="ECO:0007669"/>
    <property type="project" value="UniProtKB-KW"/>
</dbReference>
<keyword evidence="3" id="KW-0547">Nucleotide-binding</keyword>
<dbReference type="OrthoDB" id="68483at2759"/>
<dbReference type="GO" id="GO:0004674">
    <property type="term" value="F:protein serine/threonine kinase activity"/>
    <property type="evidence" value="ECO:0007669"/>
    <property type="project" value="UniProtKB-KW"/>
</dbReference>
<evidence type="ECO:0000256" key="2">
    <source>
        <dbReference type="ARBA" id="ARBA00022679"/>
    </source>
</evidence>
<name>A0A8J4WIC3_9TREM</name>
<dbReference type="PROSITE" id="PS50011">
    <property type="entry name" value="PROTEIN_KINASE_DOM"/>
    <property type="match status" value="1"/>
</dbReference>
<dbReference type="EMBL" id="LUCH01002730">
    <property type="protein sequence ID" value="KAF5401064.1"/>
    <property type="molecule type" value="Genomic_DNA"/>
</dbReference>
<dbReference type="PANTHER" id="PTHR24345:SF0">
    <property type="entry name" value="CELL CYCLE SERINE_THREONINE-PROTEIN KINASE CDC5_MSD2"/>
    <property type="match status" value="1"/>
</dbReference>
<dbReference type="PANTHER" id="PTHR24345">
    <property type="entry name" value="SERINE/THREONINE-PROTEIN KINASE PLK"/>
    <property type="match status" value="1"/>
</dbReference>
<dbReference type="Gene3D" id="1.10.510.10">
    <property type="entry name" value="Transferase(Phosphotransferase) domain 1"/>
    <property type="match status" value="1"/>
</dbReference>
<keyword evidence="8" id="KW-1185">Reference proteome</keyword>
<keyword evidence="2" id="KW-0808">Transferase</keyword>
<dbReference type="Proteomes" id="UP000748531">
    <property type="component" value="Unassembled WGS sequence"/>
</dbReference>
<evidence type="ECO:0000313" key="7">
    <source>
        <dbReference type="EMBL" id="KAF5401064.1"/>
    </source>
</evidence>